<feature type="compositionally biased region" description="Basic and acidic residues" evidence="1">
    <location>
        <begin position="115"/>
        <end position="126"/>
    </location>
</feature>
<evidence type="ECO:0000256" key="1">
    <source>
        <dbReference type="SAM" id="MobiDB-lite"/>
    </source>
</evidence>
<dbReference type="Pfam" id="PF14927">
    <property type="entry name" value="Neurensin"/>
    <property type="match status" value="1"/>
</dbReference>
<dbReference type="EMBL" id="JACVVK020000027">
    <property type="protein sequence ID" value="KAK7502144.1"/>
    <property type="molecule type" value="Genomic_DNA"/>
</dbReference>
<comment type="caution">
    <text evidence="3">The sequence shown here is derived from an EMBL/GenBank/DDBJ whole genome shotgun (WGS) entry which is preliminary data.</text>
</comment>
<keyword evidence="2" id="KW-0472">Membrane</keyword>
<keyword evidence="4" id="KW-1185">Reference proteome</keyword>
<reference evidence="3 4" key="1">
    <citation type="journal article" date="2023" name="Sci. Data">
        <title>Genome assembly of the Korean intertidal mud-creeper Batillaria attramentaria.</title>
        <authorList>
            <person name="Patra A.K."/>
            <person name="Ho P.T."/>
            <person name="Jun S."/>
            <person name="Lee S.J."/>
            <person name="Kim Y."/>
            <person name="Won Y.J."/>
        </authorList>
    </citation>
    <scope>NUCLEOTIDE SEQUENCE [LARGE SCALE GENOMIC DNA]</scope>
    <source>
        <strain evidence="3">Wonlab-2016</strain>
    </source>
</reference>
<feature type="transmembrane region" description="Helical" evidence="2">
    <location>
        <begin position="80"/>
        <end position="103"/>
    </location>
</feature>
<keyword evidence="2" id="KW-0812">Transmembrane</keyword>
<name>A0ABD0LR28_9CAEN</name>
<feature type="compositionally biased region" description="Polar residues" evidence="1">
    <location>
        <begin position="127"/>
        <end position="141"/>
    </location>
</feature>
<evidence type="ECO:0000313" key="3">
    <source>
        <dbReference type="EMBL" id="KAK7502144.1"/>
    </source>
</evidence>
<gene>
    <name evidence="3" type="ORF">BaRGS_00006508</name>
</gene>
<keyword evidence="2" id="KW-1133">Transmembrane helix</keyword>
<accession>A0ABD0LR28</accession>
<proteinExistence type="predicted"/>
<organism evidence="3 4">
    <name type="scientific">Batillaria attramentaria</name>
    <dbReference type="NCBI Taxonomy" id="370345"/>
    <lineage>
        <taxon>Eukaryota</taxon>
        <taxon>Metazoa</taxon>
        <taxon>Spiralia</taxon>
        <taxon>Lophotrochozoa</taxon>
        <taxon>Mollusca</taxon>
        <taxon>Gastropoda</taxon>
        <taxon>Caenogastropoda</taxon>
        <taxon>Sorbeoconcha</taxon>
        <taxon>Cerithioidea</taxon>
        <taxon>Batillariidae</taxon>
        <taxon>Batillaria</taxon>
    </lineage>
</organism>
<feature type="region of interest" description="Disordered" evidence="1">
    <location>
        <begin position="115"/>
        <end position="161"/>
    </location>
</feature>
<dbReference type="Proteomes" id="UP001519460">
    <property type="component" value="Unassembled WGS sequence"/>
</dbReference>
<dbReference type="AlphaFoldDB" id="A0ABD0LR28"/>
<evidence type="ECO:0000313" key="4">
    <source>
        <dbReference type="Proteomes" id="UP001519460"/>
    </source>
</evidence>
<sequence>MSERRVLVDDTNERNGKASCPASRNNVLDGVSYFALGFVLAGLIFAAVGFLYPRDLVRDPNASARENEAVDIEYMQLTNALNAIVITGMVLIGVGGLILAAIFTNTVVCEECHSGERPDTETRTLTKEMTSYTAHTSSGEVTPSHDYGAVSAEPIQRETAR</sequence>
<protein>
    <submittedName>
        <fullName evidence="3">Uncharacterized protein</fullName>
    </submittedName>
</protein>
<evidence type="ECO:0000256" key="2">
    <source>
        <dbReference type="SAM" id="Phobius"/>
    </source>
</evidence>
<feature type="transmembrane region" description="Helical" evidence="2">
    <location>
        <begin position="31"/>
        <end position="52"/>
    </location>
</feature>